<dbReference type="AlphaFoldDB" id="A0A8T1ZQL5"/>
<dbReference type="EMBL" id="JAEFBK010000010">
    <property type="protein sequence ID" value="KAG7560935.1"/>
    <property type="molecule type" value="Genomic_DNA"/>
</dbReference>
<dbReference type="PANTHER" id="PTHR31232:SF133">
    <property type="entry name" value="S-PROTEIN HOMOLOG"/>
    <property type="match status" value="1"/>
</dbReference>
<reference evidence="7 8" key="1">
    <citation type="submission" date="2020-12" db="EMBL/GenBank/DDBJ databases">
        <title>Concerted genomic and epigenomic changes stabilize Arabidopsis allopolyploids.</title>
        <authorList>
            <person name="Chen Z."/>
        </authorList>
    </citation>
    <scope>NUCLEOTIDE SEQUENCE [LARGE SCALE GENOMIC DNA]</scope>
    <source>
        <strain evidence="7">Allo738</strain>
        <tissue evidence="7">Leaf</tissue>
    </source>
</reference>
<keyword evidence="4 6" id="KW-0964">Secreted</keyword>
<evidence type="ECO:0000256" key="6">
    <source>
        <dbReference type="RuleBase" id="RU367044"/>
    </source>
</evidence>
<accession>A0A8T1ZQL5</accession>
<keyword evidence="8" id="KW-1185">Reference proteome</keyword>
<organism evidence="7 8">
    <name type="scientific">Arabidopsis thaliana x Arabidopsis arenosa</name>
    <dbReference type="NCBI Taxonomy" id="1240361"/>
    <lineage>
        <taxon>Eukaryota</taxon>
        <taxon>Viridiplantae</taxon>
        <taxon>Streptophyta</taxon>
        <taxon>Embryophyta</taxon>
        <taxon>Tracheophyta</taxon>
        <taxon>Spermatophyta</taxon>
        <taxon>Magnoliopsida</taxon>
        <taxon>eudicotyledons</taxon>
        <taxon>Gunneridae</taxon>
        <taxon>Pentapetalae</taxon>
        <taxon>rosids</taxon>
        <taxon>malvids</taxon>
        <taxon>Brassicales</taxon>
        <taxon>Brassicaceae</taxon>
        <taxon>Camelineae</taxon>
        <taxon>Arabidopsis</taxon>
    </lineage>
</organism>
<feature type="chain" id="PRO_5035967134" description="S-protein homolog" evidence="6">
    <location>
        <begin position="26"/>
        <end position="166"/>
    </location>
</feature>
<evidence type="ECO:0000256" key="3">
    <source>
        <dbReference type="ARBA" id="ARBA00022471"/>
    </source>
</evidence>
<evidence type="ECO:0000256" key="2">
    <source>
        <dbReference type="ARBA" id="ARBA00005581"/>
    </source>
</evidence>
<sequence>MAFTNKSQFIMLFMISSTLIIFVSAIDFSNAPAEAPGSGGDGLLPLAEKHVVIRNKVKNREILNVHCKSSEDDFGIIHLPWNGTWGFRFHVNIWKNTKFRCHFTWHKGGSHYFYIFKVSRDDSAFGQIPVCKECIWEVGKDDENPICRIPREKENNPYCFKWEDGP</sequence>
<dbReference type="PANTHER" id="PTHR31232">
    <property type="match status" value="1"/>
</dbReference>
<dbReference type="Proteomes" id="UP000694240">
    <property type="component" value="Chromosome 10"/>
</dbReference>
<keyword evidence="5 6" id="KW-0732">Signal</keyword>
<evidence type="ECO:0000313" key="7">
    <source>
        <dbReference type="EMBL" id="KAG7560935.1"/>
    </source>
</evidence>
<evidence type="ECO:0000256" key="1">
    <source>
        <dbReference type="ARBA" id="ARBA00004613"/>
    </source>
</evidence>
<dbReference type="GO" id="GO:0005576">
    <property type="term" value="C:extracellular region"/>
    <property type="evidence" value="ECO:0007669"/>
    <property type="project" value="UniProtKB-SubCell"/>
</dbReference>
<dbReference type="Pfam" id="PF05938">
    <property type="entry name" value="Self-incomp_S1"/>
    <property type="match status" value="1"/>
</dbReference>
<keyword evidence="3 6" id="KW-0713">Self-incompatibility</keyword>
<gene>
    <name evidence="7" type="ORF">ISN45_Aa05g024070</name>
</gene>
<name>A0A8T1ZQL5_9BRAS</name>
<evidence type="ECO:0000256" key="4">
    <source>
        <dbReference type="ARBA" id="ARBA00022525"/>
    </source>
</evidence>
<dbReference type="InterPro" id="IPR010264">
    <property type="entry name" value="Self-incomp_S1"/>
</dbReference>
<evidence type="ECO:0000313" key="8">
    <source>
        <dbReference type="Proteomes" id="UP000694240"/>
    </source>
</evidence>
<comment type="subcellular location">
    <subcellularLocation>
        <location evidence="1 6">Secreted</location>
    </subcellularLocation>
</comment>
<proteinExistence type="inferred from homology"/>
<comment type="caution">
    <text evidence="7">The sequence shown here is derived from an EMBL/GenBank/DDBJ whole genome shotgun (WGS) entry which is preliminary data.</text>
</comment>
<protein>
    <recommendedName>
        <fullName evidence="6">S-protein homolog</fullName>
    </recommendedName>
</protein>
<evidence type="ECO:0000256" key="5">
    <source>
        <dbReference type="ARBA" id="ARBA00022729"/>
    </source>
</evidence>
<feature type="signal peptide" evidence="6">
    <location>
        <begin position="1"/>
        <end position="25"/>
    </location>
</feature>
<comment type="similarity">
    <text evidence="2 6">Belongs to the plant self-incompatibility (S1) protein family.</text>
</comment>
<dbReference type="GO" id="GO:0060320">
    <property type="term" value="P:rejection of self pollen"/>
    <property type="evidence" value="ECO:0007669"/>
    <property type="project" value="UniProtKB-KW"/>
</dbReference>